<dbReference type="PANTHER" id="PTHR19959:SF119">
    <property type="entry name" value="FUNGAL LIPASE-LIKE DOMAIN-CONTAINING PROTEIN"/>
    <property type="match status" value="1"/>
</dbReference>
<protein>
    <recommendedName>
        <fullName evidence="1">CHAT domain-containing protein</fullName>
    </recommendedName>
</protein>
<dbReference type="AlphaFoldDB" id="A0A9P5NGD6"/>
<dbReference type="SUPFAM" id="SSF48452">
    <property type="entry name" value="TPR-like"/>
    <property type="match status" value="2"/>
</dbReference>
<dbReference type="Pfam" id="PF12770">
    <property type="entry name" value="CHAT"/>
    <property type="match status" value="1"/>
</dbReference>
<dbReference type="InterPro" id="IPR024983">
    <property type="entry name" value="CHAT_dom"/>
</dbReference>
<keyword evidence="3" id="KW-1185">Reference proteome</keyword>
<reference evidence="2" key="1">
    <citation type="submission" date="2020-11" db="EMBL/GenBank/DDBJ databases">
        <authorList>
            <consortium name="DOE Joint Genome Institute"/>
            <person name="Ahrendt S."/>
            <person name="Riley R."/>
            <person name="Andreopoulos W."/>
            <person name="LaButti K."/>
            <person name="Pangilinan J."/>
            <person name="Ruiz-duenas F.J."/>
            <person name="Barrasa J.M."/>
            <person name="Sanchez-Garcia M."/>
            <person name="Camarero S."/>
            <person name="Miyauchi S."/>
            <person name="Serrano A."/>
            <person name="Linde D."/>
            <person name="Babiker R."/>
            <person name="Drula E."/>
            <person name="Ayuso-Fernandez I."/>
            <person name="Pacheco R."/>
            <person name="Padilla G."/>
            <person name="Ferreira P."/>
            <person name="Barriuso J."/>
            <person name="Kellner H."/>
            <person name="Castanera R."/>
            <person name="Alfaro M."/>
            <person name="Ramirez L."/>
            <person name="Pisabarro A.G."/>
            <person name="Kuo A."/>
            <person name="Tritt A."/>
            <person name="Lipzen A."/>
            <person name="He G."/>
            <person name="Yan M."/>
            <person name="Ng V."/>
            <person name="Cullen D."/>
            <person name="Martin F."/>
            <person name="Rosso M.-N."/>
            <person name="Henrissat B."/>
            <person name="Hibbett D."/>
            <person name="Martinez A.T."/>
            <person name="Grigoriev I.V."/>
        </authorList>
    </citation>
    <scope>NUCLEOTIDE SEQUENCE</scope>
    <source>
        <strain evidence="2">AH 44721</strain>
    </source>
</reference>
<evidence type="ECO:0000259" key="1">
    <source>
        <dbReference type="Pfam" id="PF12770"/>
    </source>
</evidence>
<proteinExistence type="predicted"/>
<feature type="domain" description="CHAT" evidence="1">
    <location>
        <begin position="1014"/>
        <end position="1100"/>
    </location>
</feature>
<comment type="caution">
    <text evidence="2">The sequence shown here is derived from an EMBL/GenBank/DDBJ whole genome shotgun (WGS) entry which is preliminary data.</text>
</comment>
<dbReference type="InterPro" id="IPR011990">
    <property type="entry name" value="TPR-like_helical_dom_sf"/>
</dbReference>
<dbReference type="SMART" id="SM00028">
    <property type="entry name" value="TPR"/>
    <property type="match status" value="7"/>
</dbReference>
<dbReference type="Pfam" id="PF13374">
    <property type="entry name" value="TPR_10"/>
    <property type="match status" value="5"/>
</dbReference>
<name>A0A9P5NGD6_GYMJU</name>
<accession>A0A9P5NGD6</accession>
<dbReference type="PANTHER" id="PTHR19959">
    <property type="entry name" value="KINESIN LIGHT CHAIN"/>
    <property type="match status" value="1"/>
</dbReference>
<dbReference type="Gene3D" id="1.25.40.10">
    <property type="entry name" value="Tetratricopeptide repeat domain"/>
    <property type="match status" value="4"/>
</dbReference>
<organism evidence="2 3">
    <name type="scientific">Gymnopilus junonius</name>
    <name type="common">Spectacular rustgill mushroom</name>
    <name type="synonym">Gymnopilus spectabilis subsp. junonius</name>
    <dbReference type="NCBI Taxonomy" id="109634"/>
    <lineage>
        <taxon>Eukaryota</taxon>
        <taxon>Fungi</taxon>
        <taxon>Dikarya</taxon>
        <taxon>Basidiomycota</taxon>
        <taxon>Agaricomycotina</taxon>
        <taxon>Agaricomycetes</taxon>
        <taxon>Agaricomycetidae</taxon>
        <taxon>Agaricales</taxon>
        <taxon>Agaricineae</taxon>
        <taxon>Hymenogastraceae</taxon>
        <taxon>Gymnopilus</taxon>
    </lineage>
</organism>
<dbReference type="InterPro" id="IPR019734">
    <property type="entry name" value="TPR_rpt"/>
</dbReference>
<evidence type="ECO:0000313" key="2">
    <source>
        <dbReference type="EMBL" id="KAF8886627.1"/>
    </source>
</evidence>
<evidence type="ECO:0000313" key="3">
    <source>
        <dbReference type="Proteomes" id="UP000724874"/>
    </source>
</evidence>
<dbReference type="Proteomes" id="UP000724874">
    <property type="component" value="Unassembled WGS sequence"/>
</dbReference>
<dbReference type="OrthoDB" id="9991317at2759"/>
<sequence length="1173" mass="132421">MRSDPLLASIHDQVRNMTPSCYLTPHIIYYDAAAIDDIEEEVGANNQHSSLLKDGISDSSPDYAQGVDNLAYALNLRFQEQGNTQDLDESIAYQRETLKLFLPSDPKHFDCLEHLAIALQKRFEIEGGITNLNEAISFHTLAADFLPPHPNRVTALSNLGNALKVRFEQEGKLNDLDKSILIHEEALKLVPSPHKSRFAILSNLATALQRRFEQRGNSADIDDSISLQRQVLDLVSQEHPSRPTSINNLAYALITRYEQEGRPGDLDEAILLHKQALELLVPPHPYRSGSLNNLGNALLVRYDQQGSLDDLNHAVAFHREALELRPSPHPGRHQSIGNLGNALQKRYDCNGDEHDLDEAILLHRQALTITPPSHPYRSNNLNNLANTLWSRFKLRGVSEDLDETISLHRQALELVPPHHVNHSRSFNSLANDLLARFEQRGNSNDLDEAIELHREALRCRPYPHPDRLDSLNNLARALESRFRQTHDGKNLDEAILLYRQTLEIVPLHHPDYSTCLNNLASSLMSRSDQRDESDDLDEAILLSRQALELRPPGHPDRFTSVNNLANVLGEWSQRHGMKEDLYEAIELARQSLDLVPPTHHNRPVILQNCAMLHIFAHRIDIESHHEGNHLEQAMSFFSGATHSVSLSPYGRSKIAGNWSEYADMYDHSSAIQAYDAALGVLPELAALSLNIQSRRNALTGGTDGLARKASMCAIRYGRLDKAVEYLETGRGVFWTQFLRLRSPLDQLHDIAPELERDLKRISVALEQGSHRDMPMGNLNNLQKLSLEEEVQYFERLAKDWSATIEKARRLDGLHDFLRPHDLSKIQTAAEGHAIVYLIASDSGSHSLILSSTTVHHIPFPNLSTSLLSRLRTAMDPRSPVEELQRWMYEEERGMRPERALPKLVSSNDIFKFVLGFLWDKIVKPIVDSLDLRKSNHPEQIKWCPTGLFTFLPLHAAGHYDDGTIDCISDYAVSSYTPTVGHCSLPTHYHRLLNSKWSPSSNLERYLPLQDPLDPLESGLEIEDGRLTVARIMKEAIPHGSLAFLSACETATGDEKTPDEALNIGASLLFSGFRSVVATMWKMWDADGPIITDSFYEEIFKGSDGHRTPQPDTTKSSLALHIAVNKLRSKGIPFKRWALSYTWESKSIVFVFGQDFRGILRRVGKDEKQCWNPR</sequence>
<gene>
    <name evidence="2" type="ORF">CPB84DRAFT_1850089</name>
</gene>
<dbReference type="EMBL" id="JADNYJ010000095">
    <property type="protein sequence ID" value="KAF8886627.1"/>
    <property type="molecule type" value="Genomic_DNA"/>
</dbReference>